<organism evidence="1">
    <name type="scientific">Pithovirus LCDPAC02</name>
    <dbReference type="NCBI Taxonomy" id="2506601"/>
    <lineage>
        <taxon>Viruses</taxon>
        <taxon>Pithoviruses</taxon>
    </lineage>
</organism>
<dbReference type="EMBL" id="MK500299">
    <property type="protein sequence ID" value="QBK84808.1"/>
    <property type="molecule type" value="Genomic_DNA"/>
</dbReference>
<evidence type="ECO:0000313" key="1">
    <source>
        <dbReference type="EMBL" id="QBK84808.1"/>
    </source>
</evidence>
<sequence length="230" mass="27730">MENKFDNIIEKRMKNVDVDLYDAISNIVTKIRKDINNNINLKDTNKYFDIMRNLVIFEYDNMNENSKFIDNIREIYLLNFNDIYTELYTIYLEYLKKLEDANLSLNQIVINGDIELNITPLEFIKENTEKDLNIDIIKQYSEVSTNNRCTCCAYIDINFLYYLYRYLELDIKNIIFLYRYNDYIIAQRCCIKSVMDQFLRKYKNKFDLSYSEPNITRILTENDSGNRIYG</sequence>
<protein>
    <submittedName>
        <fullName evidence="1">Uncharacterized protein</fullName>
    </submittedName>
</protein>
<proteinExistence type="predicted"/>
<accession>A0A481YNE1</accession>
<gene>
    <name evidence="1" type="ORF">LCDPAC02_00070</name>
</gene>
<name>A0A481YNE1_9VIRU</name>
<reference evidence="1" key="1">
    <citation type="journal article" date="2019" name="MBio">
        <title>Virus Genomes from Deep Sea Sediments Expand the Ocean Megavirome and Support Independent Origins of Viral Gigantism.</title>
        <authorList>
            <person name="Backstrom D."/>
            <person name="Yutin N."/>
            <person name="Jorgensen S.L."/>
            <person name="Dharamshi J."/>
            <person name="Homa F."/>
            <person name="Zaremba-Niedwiedzka K."/>
            <person name="Spang A."/>
            <person name="Wolf Y.I."/>
            <person name="Koonin E.V."/>
            <person name="Ettema T.J."/>
        </authorList>
    </citation>
    <scope>NUCLEOTIDE SEQUENCE</scope>
</reference>